<dbReference type="AlphaFoldDB" id="A0A426TRF4"/>
<sequence length="179" mass="19862">MTNPSDWTLDLDHRDLALRYAQQELSALSYALAVLNRMYHTYPFLTGLPMTSALRLIPGLPTAVQSGLDDALLVADTAAFLGLTHERPPYREDVLTKHLYVESDAFFPAHPDVNEVIVLVPHHDRAHPGQRVCGWLAPPEEFTTILVGPWFCATTMAALAVGVDHLHQLILSKPSSQEM</sequence>
<proteinExistence type="predicted"/>
<dbReference type="Proteomes" id="UP000280307">
    <property type="component" value="Unassembled WGS sequence"/>
</dbReference>
<reference evidence="1 2" key="1">
    <citation type="submission" date="2018-12" db="EMBL/GenBank/DDBJ databases">
        <title>Genome Sequence of Candidatus Viridilinea halotolerans isolated from saline sulfide-rich spring.</title>
        <authorList>
            <person name="Grouzdev D.S."/>
            <person name="Burganskaya E.I."/>
            <person name="Krutkina M.S."/>
            <person name="Sukhacheva M.V."/>
            <person name="Gorlenko V.M."/>
        </authorList>
    </citation>
    <scope>NUCLEOTIDE SEQUENCE [LARGE SCALE GENOMIC DNA]</scope>
    <source>
        <strain evidence="1">Chok-6</strain>
    </source>
</reference>
<evidence type="ECO:0000313" key="1">
    <source>
        <dbReference type="EMBL" id="RRR66032.1"/>
    </source>
</evidence>
<comment type="caution">
    <text evidence="1">The sequence shown here is derived from an EMBL/GenBank/DDBJ whole genome shotgun (WGS) entry which is preliminary data.</text>
</comment>
<accession>A0A426TRF4</accession>
<gene>
    <name evidence="1" type="ORF">EI684_21435</name>
</gene>
<evidence type="ECO:0000313" key="2">
    <source>
        <dbReference type="Proteomes" id="UP000280307"/>
    </source>
</evidence>
<protein>
    <submittedName>
        <fullName evidence="1">Uncharacterized protein</fullName>
    </submittedName>
</protein>
<organism evidence="1 2">
    <name type="scientific">Candidatus Viridilinea halotolerans</name>
    <dbReference type="NCBI Taxonomy" id="2491704"/>
    <lineage>
        <taxon>Bacteria</taxon>
        <taxon>Bacillati</taxon>
        <taxon>Chloroflexota</taxon>
        <taxon>Chloroflexia</taxon>
        <taxon>Chloroflexales</taxon>
        <taxon>Chloroflexineae</taxon>
        <taxon>Oscillochloridaceae</taxon>
        <taxon>Candidatus Viridilinea</taxon>
    </lineage>
</organism>
<name>A0A426TRF4_9CHLR</name>
<dbReference type="EMBL" id="RSAS01000889">
    <property type="protein sequence ID" value="RRR66032.1"/>
    <property type="molecule type" value="Genomic_DNA"/>
</dbReference>